<sequence>MRWRSGRRSSNIEDRRDRVSTGVPSSSRRRRPVGRRTATGGGLGLVVIVLLALVFGIDPSTLMSVGLPVPESAPSAQSFPGATNDPFSTHLGQQREDELADFVAVVLADTEDTWQALFSEAGARYREPNLVLFTGSVRSACGLAGSATGPFYCPADEKVYIDLGFYDELQSRYQAPGDFAQAYVIAHEVGHHVQNLLGISDQVSRAQQQAGKVAANRLSVMLELQADCFAGVWANRAQQARQILEQGDIDEGLNAAAQIGDDRMQRRAGGFVVPDSFTHGSAEQRQRWFRTGLSTGDIERCNTFEAASL</sequence>
<keyword evidence="7" id="KW-0966">Cell projection</keyword>
<comment type="subcellular location">
    <subcellularLocation>
        <location evidence="1">Membrane</location>
        <topology evidence="1">Single-pass membrane protein</topology>
    </subcellularLocation>
</comment>
<keyword evidence="7" id="KW-0969">Cilium</keyword>
<dbReference type="RefSeq" id="WP_200245132.1">
    <property type="nucleotide sequence ID" value="NZ_NRRY01000023.1"/>
</dbReference>
<comment type="caution">
    <text evidence="7">The sequence shown here is derived from an EMBL/GenBank/DDBJ whole genome shotgun (WGS) entry which is preliminary data.</text>
</comment>
<evidence type="ECO:0000256" key="5">
    <source>
        <dbReference type="SAM" id="MobiDB-lite"/>
    </source>
</evidence>
<dbReference type="Pfam" id="PF04228">
    <property type="entry name" value="Zn_peptidase"/>
    <property type="match status" value="1"/>
</dbReference>
<evidence type="ECO:0000313" key="8">
    <source>
        <dbReference type="Proteomes" id="UP001138768"/>
    </source>
</evidence>
<keyword evidence="7" id="KW-0282">Flagellum</keyword>
<dbReference type="PANTHER" id="PTHR30168">
    <property type="entry name" value="PUTATIVE MEMBRANE PROTEIN YPFJ"/>
    <property type="match status" value="1"/>
</dbReference>
<feature type="transmembrane region" description="Helical" evidence="6">
    <location>
        <begin position="38"/>
        <end position="57"/>
    </location>
</feature>
<evidence type="ECO:0000313" key="7">
    <source>
        <dbReference type="EMBL" id="MBK1619576.1"/>
    </source>
</evidence>
<keyword evidence="4 6" id="KW-0472">Membrane</keyword>
<evidence type="ECO:0000256" key="3">
    <source>
        <dbReference type="ARBA" id="ARBA00022989"/>
    </source>
</evidence>
<evidence type="ECO:0000256" key="2">
    <source>
        <dbReference type="ARBA" id="ARBA00022692"/>
    </source>
</evidence>
<dbReference type="Proteomes" id="UP001138768">
    <property type="component" value="Unassembled WGS sequence"/>
</dbReference>
<keyword evidence="2 6" id="KW-0812">Transmembrane</keyword>
<evidence type="ECO:0000256" key="1">
    <source>
        <dbReference type="ARBA" id="ARBA00004167"/>
    </source>
</evidence>
<evidence type="ECO:0000256" key="6">
    <source>
        <dbReference type="SAM" id="Phobius"/>
    </source>
</evidence>
<dbReference type="AlphaFoldDB" id="A0A9X1B594"/>
<reference evidence="7 8" key="1">
    <citation type="journal article" date="2020" name="Microorganisms">
        <title>Osmotic Adaptation and Compatible Solute Biosynthesis of Phototrophic Bacteria as Revealed from Genome Analyses.</title>
        <authorList>
            <person name="Imhoff J.F."/>
            <person name="Rahn T."/>
            <person name="Kunzel S."/>
            <person name="Keller A."/>
            <person name="Neulinger S.C."/>
        </authorList>
    </citation>
    <scope>NUCLEOTIDE SEQUENCE [LARGE SCALE GENOMIC DNA]</scope>
    <source>
        <strain evidence="7 8">DSM 25653</strain>
    </source>
</reference>
<keyword evidence="8" id="KW-1185">Reference proteome</keyword>
<feature type="region of interest" description="Disordered" evidence="5">
    <location>
        <begin position="1"/>
        <end position="36"/>
    </location>
</feature>
<dbReference type="EMBL" id="NRRY01000023">
    <property type="protein sequence ID" value="MBK1619576.1"/>
    <property type="molecule type" value="Genomic_DNA"/>
</dbReference>
<dbReference type="PANTHER" id="PTHR30168:SF0">
    <property type="entry name" value="INNER MEMBRANE PROTEIN"/>
    <property type="match status" value="1"/>
</dbReference>
<proteinExistence type="predicted"/>
<keyword evidence="3 6" id="KW-1133">Transmembrane helix</keyword>
<dbReference type="InterPro" id="IPR007343">
    <property type="entry name" value="Uncharacterised_pept_Zn_put"/>
</dbReference>
<gene>
    <name evidence="7" type="ORF">CKO42_14235</name>
</gene>
<name>A0A9X1B594_9GAMM</name>
<evidence type="ECO:0000256" key="4">
    <source>
        <dbReference type="ARBA" id="ARBA00023136"/>
    </source>
</evidence>
<dbReference type="GO" id="GO:0016020">
    <property type="term" value="C:membrane"/>
    <property type="evidence" value="ECO:0007669"/>
    <property type="project" value="UniProtKB-SubCell"/>
</dbReference>
<protein>
    <submittedName>
        <fullName evidence="7">Flagellar biosynthesis protein FlgM</fullName>
    </submittedName>
</protein>
<accession>A0A9X1B594</accession>
<organism evidence="7 8">
    <name type="scientific">Lamprobacter modestohalophilus</name>
    <dbReference type="NCBI Taxonomy" id="1064514"/>
    <lineage>
        <taxon>Bacteria</taxon>
        <taxon>Pseudomonadati</taxon>
        <taxon>Pseudomonadota</taxon>
        <taxon>Gammaproteobacteria</taxon>
        <taxon>Chromatiales</taxon>
        <taxon>Chromatiaceae</taxon>
        <taxon>Lamprobacter</taxon>
    </lineage>
</organism>
<feature type="compositionally biased region" description="Basic and acidic residues" evidence="5">
    <location>
        <begin position="10"/>
        <end position="19"/>
    </location>
</feature>